<protein>
    <recommendedName>
        <fullName evidence="4">Essential protein Yae1 N-terminal domain-containing protein</fullName>
    </recommendedName>
</protein>
<accession>A0A6D2K1F4</accession>
<proteinExistence type="predicted"/>
<dbReference type="PANTHER" id="PTHR18829">
    <property type="entry name" value="PROTEIN YAE1 HOMOLOG"/>
    <property type="match status" value="1"/>
</dbReference>
<evidence type="ECO:0000313" key="3">
    <source>
        <dbReference type="Proteomes" id="UP000467841"/>
    </source>
</evidence>
<evidence type="ECO:0000256" key="1">
    <source>
        <dbReference type="SAM" id="MobiDB-lite"/>
    </source>
</evidence>
<dbReference type="OrthoDB" id="20086at2759"/>
<keyword evidence="3" id="KW-1185">Reference proteome</keyword>
<gene>
    <name evidence="2" type="ORF">MERR_LOCUS33662</name>
</gene>
<evidence type="ECO:0000313" key="2">
    <source>
        <dbReference type="EMBL" id="CAA7046427.1"/>
    </source>
</evidence>
<dbReference type="AlphaFoldDB" id="A0A6D2K1F4"/>
<sequence>MSPYKSVFILEAVSCRHLFRFLIALFISLRSQMVILVSLYGESLQLWKPRETNRNDDHSLENLDGSLFGSSDEEEPSDTYPLNKDTEKMLEEFHMSGYRDGIIAGKEAASQQGYNIGYKESVLDGYKFGIVRGVVSALAFLPNEVREKLVDEQETRDEFQKLHGSVHCLSTEAAMKLFYGTLITKQGEDKSGEEGSDSGLGLGYGSVSGSGVAATTDLGSYVAELRSLLDKSPKIYASGSDL</sequence>
<dbReference type="Proteomes" id="UP000467841">
    <property type="component" value="Unassembled WGS sequence"/>
</dbReference>
<feature type="region of interest" description="Disordered" evidence="1">
    <location>
        <begin position="55"/>
        <end position="79"/>
    </location>
</feature>
<comment type="caution">
    <text evidence="2">The sequence shown here is derived from an EMBL/GenBank/DDBJ whole genome shotgun (WGS) entry which is preliminary data.</text>
</comment>
<reference evidence="2" key="1">
    <citation type="submission" date="2020-01" db="EMBL/GenBank/DDBJ databases">
        <authorList>
            <person name="Mishra B."/>
        </authorList>
    </citation>
    <scope>NUCLEOTIDE SEQUENCE [LARGE SCALE GENOMIC DNA]</scope>
</reference>
<dbReference type="EMBL" id="CACVBM020001346">
    <property type="protein sequence ID" value="CAA7046427.1"/>
    <property type="molecule type" value="Genomic_DNA"/>
</dbReference>
<dbReference type="InterPro" id="IPR038881">
    <property type="entry name" value="Yae1-like"/>
</dbReference>
<evidence type="ECO:0008006" key="4">
    <source>
        <dbReference type="Google" id="ProtNLM"/>
    </source>
</evidence>
<organism evidence="2 3">
    <name type="scientific">Microthlaspi erraticum</name>
    <dbReference type="NCBI Taxonomy" id="1685480"/>
    <lineage>
        <taxon>Eukaryota</taxon>
        <taxon>Viridiplantae</taxon>
        <taxon>Streptophyta</taxon>
        <taxon>Embryophyta</taxon>
        <taxon>Tracheophyta</taxon>
        <taxon>Spermatophyta</taxon>
        <taxon>Magnoliopsida</taxon>
        <taxon>eudicotyledons</taxon>
        <taxon>Gunneridae</taxon>
        <taxon>Pentapetalae</taxon>
        <taxon>rosids</taxon>
        <taxon>malvids</taxon>
        <taxon>Brassicales</taxon>
        <taxon>Brassicaceae</taxon>
        <taxon>Coluteocarpeae</taxon>
        <taxon>Microthlaspi</taxon>
    </lineage>
</organism>
<dbReference type="PANTHER" id="PTHR18829:SF0">
    <property type="entry name" value="PROTEIN YAE1 HOMOLOG"/>
    <property type="match status" value="1"/>
</dbReference>
<name>A0A6D2K1F4_9BRAS</name>